<keyword evidence="10 11" id="KW-0660">Purine salvage</keyword>
<keyword evidence="7 11" id="KW-0963">Cytoplasm</keyword>
<dbReference type="InterPro" id="IPR029057">
    <property type="entry name" value="PRTase-like"/>
</dbReference>
<keyword evidence="14" id="KW-1185">Reference proteome</keyword>
<evidence type="ECO:0000256" key="5">
    <source>
        <dbReference type="ARBA" id="ARBA00008391"/>
    </source>
</evidence>
<dbReference type="OrthoDB" id="9803963at2"/>
<accession>A0A345UK58</accession>
<evidence type="ECO:0000256" key="9">
    <source>
        <dbReference type="ARBA" id="ARBA00022679"/>
    </source>
</evidence>
<evidence type="ECO:0000256" key="2">
    <source>
        <dbReference type="ARBA" id="ARBA00003968"/>
    </source>
</evidence>
<evidence type="ECO:0000259" key="12">
    <source>
        <dbReference type="Pfam" id="PF00156"/>
    </source>
</evidence>
<dbReference type="RefSeq" id="WP_114984114.1">
    <property type="nucleotide sequence ID" value="NZ_CP027806.1"/>
</dbReference>
<protein>
    <recommendedName>
        <fullName evidence="6 11">Adenine phosphoribosyltransferase</fullName>
        <shortName evidence="11">APRT</shortName>
        <ecNumber evidence="6 11">2.4.2.7</ecNumber>
    </recommendedName>
</protein>
<dbReference type="PANTHER" id="PTHR32315:SF3">
    <property type="entry name" value="ADENINE PHOSPHORIBOSYLTRANSFERASE"/>
    <property type="match status" value="1"/>
</dbReference>
<dbReference type="Gene3D" id="3.40.50.2020">
    <property type="match status" value="1"/>
</dbReference>
<evidence type="ECO:0000256" key="4">
    <source>
        <dbReference type="ARBA" id="ARBA00004659"/>
    </source>
</evidence>
<dbReference type="Proteomes" id="UP000254808">
    <property type="component" value="Chromosome"/>
</dbReference>
<dbReference type="NCBIfam" id="TIGR01090">
    <property type="entry name" value="apt"/>
    <property type="match status" value="1"/>
</dbReference>
<comment type="function">
    <text evidence="2 11">Catalyzes a salvage reaction resulting in the formation of AMP, that is energically less costly than de novo synthesis.</text>
</comment>
<dbReference type="GO" id="GO:0002055">
    <property type="term" value="F:adenine binding"/>
    <property type="evidence" value="ECO:0007669"/>
    <property type="project" value="TreeGrafter"/>
</dbReference>
<dbReference type="CDD" id="cd06223">
    <property type="entry name" value="PRTases_typeI"/>
    <property type="match status" value="1"/>
</dbReference>
<dbReference type="InterPro" id="IPR005764">
    <property type="entry name" value="Ade_phspho_trans"/>
</dbReference>
<comment type="pathway">
    <text evidence="4 11">Purine metabolism; AMP biosynthesis via salvage pathway; AMP from adenine: step 1/1.</text>
</comment>
<dbReference type="GO" id="GO:0006168">
    <property type="term" value="P:adenine salvage"/>
    <property type="evidence" value="ECO:0007669"/>
    <property type="project" value="InterPro"/>
</dbReference>
<evidence type="ECO:0000256" key="1">
    <source>
        <dbReference type="ARBA" id="ARBA00000868"/>
    </source>
</evidence>
<dbReference type="NCBIfam" id="NF002636">
    <property type="entry name" value="PRK02304.1-5"/>
    <property type="match status" value="1"/>
</dbReference>
<feature type="domain" description="Phosphoribosyltransferase" evidence="12">
    <location>
        <begin position="35"/>
        <end position="157"/>
    </location>
</feature>
<comment type="similarity">
    <text evidence="5 11">Belongs to the purine/pyrimidine phosphoribosyltransferase family.</text>
</comment>
<dbReference type="UniPathway" id="UPA00588">
    <property type="reaction ID" value="UER00646"/>
</dbReference>
<evidence type="ECO:0000256" key="10">
    <source>
        <dbReference type="ARBA" id="ARBA00022726"/>
    </source>
</evidence>
<evidence type="ECO:0000313" key="13">
    <source>
        <dbReference type="EMBL" id="AXJ00860.1"/>
    </source>
</evidence>
<name>A0A345UK58_9BACT</name>
<sequence length="180" mass="19670">MDSITKDEHAFLLSCIRDIPDYPKKGIIFKDITPLLQNPEALKITTEALTRPYRGKEIDLVVGLESRGFLFGPSVAQNLGAGFIPVRKPNKLPFHKIAASYELEYGADTVEMHSDAVKKGQRVLIHDDLIATGGTAAAATELVQKLGGEIVGYSFLINLSFLNGKDKLDKNGLFEAVITL</sequence>
<reference evidence="13 14" key="1">
    <citation type="submission" date="2018-03" db="EMBL/GenBank/DDBJ databases">
        <title>Phenotypic and genomic properties of Cyclonatronum proteinivorum gen. nov., sp. nov., a haloalkaliphilic bacteroidete from soda lakes possessing Na+-translocating rhodopsin.</title>
        <authorList>
            <person name="Toshchakov S.V."/>
            <person name="Korzhenkov A."/>
            <person name="Samarov N.I."/>
            <person name="Kublanov I.V."/>
            <person name="Muntyan M.S."/>
            <person name="Sorokin D.Y."/>
        </authorList>
    </citation>
    <scope>NUCLEOTIDE SEQUENCE [LARGE SCALE GENOMIC DNA]</scope>
    <source>
        <strain evidence="13 14">Omega</strain>
    </source>
</reference>
<dbReference type="GO" id="GO:0005737">
    <property type="term" value="C:cytoplasm"/>
    <property type="evidence" value="ECO:0007669"/>
    <property type="project" value="UniProtKB-SubCell"/>
</dbReference>
<dbReference type="SUPFAM" id="SSF53271">
    <property type="entry name" value="PRTase-like"/>
    <property type="match status" value="1"/>
</dbReference>
<dbReference type="EMBL" id="CP027806">
    <property type="protein sequence ID" value="AXJ00860.1"/>
    <property type="molecule type" value="Genomic_DNA"/>
</dbReference>
<keyword evidence="9 11" id="KW-0808">Transferase</keyword>
<evidence type="ECO:0000256" key="6">
    <source>
        <dbReference type="ARBA" id="ARBA00011893"/>
    </source>
</evidence>
<dbReference type="InterPro" id="IPR000836">
    <property type="entry name" value="PRTase_dom"/>
</dbReference>
<gene>
    <name evidence="11" type="primary">apt</name>
    <name evidence="13" type="ORF">CYPRO_1609</name>
</gene>
<evidence type="ECO:0000256" key="3">
    <source>
        <dbReference type="ARBA" id="ARBA00004496"/>
    </source>
</evidence>
<organism evidence="13 14">
    <name type="scientific">Cyclonatronum proteinivorum</name>
    <dbReference type="NCBI Taxonomy" id="1457365"/>
    <lineage>
        <taxon>Bacteria</taxon>
        <taxon>Pseudomonadati</taxon>
        <taxon>Balneolota</taxon>
        <taxon>Balneolia</taxon>
        <taxon>Balneolales</taxon>
        <taxon>Cyclonatronaceae</taxon>
        <taxon>Cyclonatronum</taxon>
    </lineage>
</organism>
<dbReference type="HAMAP" id="MF_00004">
    <property type="entry name" value="Aden_phosphoribosyltr"/>
    <property type="match status" value="1"/>
</dbReference>
<dbReference type="GO" id="GO:0044209">
    <property type="term" value="P:AMP salvage"/>
    <property type="evidence" value="ECO:0007669"/>
    <property type="project" value="UniProtKB-UniRule"/>
</dbReference>
<dbReference type="KEGG" id="cprv:CYPRO_1609"/>
<evidence type="ECO:0000256" key="7">
    <source>
        <dbReference type="ARBA" id="ARBA00022490"/>
    </source>
</evidence>
<dbReference type="FunFam" id="3.40.50.2020:FF:000021">
    <property type="entry name" value="Adenine phosphoribosyltransferase"/>
    <property type="match status" value="1"/>
</dbReference>
<evidence type="ECO:0000313" key="14">
    <source>
        <dbReference type="Proteomes" id="UP000254808"/>
    </source>
</evidence>
<comment type="subunit">
    <text evidence="11">Homodimer.</text>
</comment>
<dbReference type="GO" id="GO:0006166">
    <property type="term" value="P:purine ribonucleoside salvage"/>
    <property type="evidence" value="ECO:0007669"/>
    <property type="project" value="UniProtKB-UniRule"/>
</dbReference>
<comment type="catalytic activity">
    <reaction evidence="1 11">
        <text>AMP + diphosphate = 5-phospho-alpha-D-ribose 1-diphosphate + adenine</text>
        <dbReference type="Rhea" id="RHEA:16609"/>
        <dbReference type="ChEBI" id="CHEBI:16708"/>
        <dbReference type="ChEBI" id="CHEBI:33019"/>
        <dbReference type="ChEBI" id="CHEBI:58017"/>
        <dbReference type="ChEBI" id="CHEBI:456215"/>
        <dbReference type="EC" id="2.4.2.7"/>
    </reaction>
</comment>
<dbReference type="Pfam" id="PF00156">
    <property type="entry name" value="Pribosyltran"/>
    <property type="match status" value="1"/>
</dbReference>
<dbReference type="AlphaFoldDB" id="A0A345UK58"/>
<dbReference type="GO" id="GO:0003999">
    <property type="term" value="F:adenine phosphoribosyltransferase activity"/>
    <property type="evidence" value="ECO:0007669"/>
    <property type="project" value="UniProtKB-UniRule"/>
</dbReference>
<evidence type="ECO:0000256" key="8">
    <source>
        <dbReference type="ARBA" id="ARBA00022676"/>
    </source>
</evidence>
<evidence type="ECO:0000256" key="11">
    <source>
        <dbReference type="HAMAP-Rule" id="MF_00004"/>
    </source>
</evidence>
<dbReference type="GO" id="GO:0016208">
    <property type="term" value="F:AMP binding"/>
    <property type="evidence" value="ECO:0007669"/>
    <property type="project" value="TreeGrafter"/>
</dbReference>
<keyword evidence="8 11" id="KW-0328">Glycosyltransferase</keyword>
<dbReference type="InterPro" id="IPR050054">
    <property type="entry name" value="UPRTase/APRTase"/>
</dbReference>
<comment type="subcellular location">
    <subcellularLocation>
        <location evidence="3 11">Cytoplasm</location>
    </subcellularLocation>
</comment>
<dbReference type="PANTHER" id="PTHR32315">
    <property type="entry name" value="ADENINE PHOSPHORIBOSYLTRANSFERASE"/>
    <property type="match status" value="1"/>
</dbReference>
<proteinExistence type="inferred from homology"/>
<dbReference type="NCBIfam" id="NF002634">
    <property type="entry name" value="PRK02304.1-3"/>
    <property type="match status" value="1"/>
</dbReference>
<dbReference type="EC" id="2.4.2.7" evidence="6 11"/>